<dbReference type="Proteomes" id="UP000283433">
    <property type="component" value="Unassembled WGS sequence"/>
</dbReference>
<dbReference type="EMBL" id="MBTA01000026">
    <property type="protein sequence ID" value="RKD14546.1"/>
    <property type="molecule type" value="Genomic_DNA"/>
</dbReference>
<evidence type="ECO:0000313" key="1">
    <source>
        <dbReference type="EMBL" id="RKD14546.1"/>
    </source>
</evidence>
<name>A0A419S4I8_9SPHI</name>
<sequence>MDSVYKSLLLRYQNYFIEFYQLLEDKAIIKQEDTALAEKVKHFLTYLPDLAGEFELELDFKSQTGELENHWQLQLSHDGLSVRSFTVDGLDETDEWYFHYRDDTKEYEGNLFTDGDWDLFLEEVAEVDDFDGQVLSVFVKYEVAG</sequence>
<gene>
    <name evidence="1" type="ORF">BCY91_07910</name>
</gene>
<dbReference type="RefSeq" id="WP_120182540.1">
    <property type="nucleotide sequence ID" value="NZ_MBTA01000026.1"/>
</dbReference>
<protein>
    <submittedName>
        <fullName evidence="1">Uncharacterized protein</fullName>
    </submittedName>
</protein>
<dbReference type="OrthoDB" id="762753at2"/>
<organism evidence="1 2">
    <name type="scientific">Pelobium manganitolerans</name>
    <dbReference type="NCBI Taxonomy" id="1842495"/>
    <lineage>
        <taxon>Bacteria</taxon>
        <taxon>Pseudomonadati</taxon>
        <taxon>Bacteroidota</taxon>
        <taxon>Sphingobacteriia</taxon>
        <taxon>Sphingobacteriales</taxon>
        <taxon>Sphingobacteriaceae</taxon>
        <taxon>Pelobium</taxon>
    </lineage>
</organism>
<keyword evidence="2" id="KW-1185">Reference proteome</keyword>
<comment type="caution">
    <text evidence="1">The sequence shown here is derived from an EMBL/GenBank/DDBJ whole genome shotgun (WGS) entry which is preliminary data.</text>
</comment>
<accession>A0A419S4I8</accession>
<reference evidence="1 2" key="1">
    <citation type="submission" date="2016-07" db="EMBL/GenBank/DDBJ databases">
        <title>Genome of Pelobium manganitolerans.</title>
        <authorList>
            <person name="Wu S."/>
            <person name="Wang G."/>
        </authorList>
    </citation>
    <scope>NUCLEOTIDE SEQUENCE [LARGE SCALE GENOMIC DNA]</scope>
    <source>
        <strain evidence="1 2">YS-25</strain>
    </source>
</reference>
<dbReference type="AlphaFoldDB" id="A0A419S4I8"/>
<proteinExistence type="predicted"/>
<evidence type="ECO:0000313" key="2">
    <source>
        <dbReference type="Proteomes" id="UP000283433"/>
    </source>
</evidence>